<keyword evidence="3" id="KW-1185">Reference proteome</keyword>
<dbReference type="RefSeq" id="WP_085474547.1">
    <property type="nucleotide sequence ID" value="NZ_FXAU01000010.1"/>
</dbReference>
<dbReference type="Pfam" id="PF18925">
    <property type="entry name" value="DUF5675"/>
    <property type="match status" value="1"/>
</dbReference>
<dbReference type="STRING" id="561061.SAMN05660862_0004"/>
<evidence type="ECO:0000313" key="2">
    <source>
        <dbReference type="EMBL" id="SMG51628.1"/>
    </source>
</evidence>
<organism evidence="2 3">
    <name type="scientific">Sphingobacterium psychroaquaticum</name>
    <dbReference type="NCBI Taxonomy" id="561061"/>
    <lineage>
        <taxon>Bacteria</taxon>
        <taxon>Pseudomonadati</taxon>
        <taxon>Bacteroidota</taxon>
        <taxon>Sphingobacteriia</taxon>
        <taxon>Sphingobacteriales</taxon>
        <taxon>Sphingobacteriaceae</taxon>
        <taxon>Sphingobacterium</taxon>
    </lineage>
</organism>
<sequence>MRVALLRKYGAGGTNGELFVDSTFVCYTIELPWLDNKRSISCIPEGRYLLAKRYSKRFAWHVWVQDVPGRSGILFHPANTASKELRGCIAPVTLLLGLGRGSSSRAAFRKFRK</sequence>
<evidence type="ECO:0000313" key="3">
    <source>
        <dbReference type="Proteomes" id="UP000192980"/>
    </source>
</evidence>
<name>A0A1X7LCP6_9SPHI</name>
<dbReference type="OrthoDB" id="707810at2"/>
<dbReference type="InterPro" id="IPR043732">
    <property type="entry name" value="DUF5675"/>
</dbReference>
<reference evidence="2 3" key="1">
    <citation type="submission" date="2017-04" db="EMBL/GenBank/DDBJ databases">
        <authorList>
            <person name="Afonso C.L."/>
            <person name="Miller P.J."/>
            <person name="Scott M.A."/>
            <person name="Spackman E."/>
            <person name="Goraichik I."/>
            <person name="Dimitrov K.M."/>
            <person name="Suarez D.L."/>
            <person name="Swayne D.E."/>
        </authorList>
    </citation>
    <scope>NUCLEOTIDE SEQUENCE [LARGE SCALE GENOMIC DNA]</scope>
    <source>
        <strain evidence="2 3">DSM 22418</strain>
    </source>
</reference>
<dbReference type="Proteomes" id="UP000192980">
    <property type="component" value="Unassembled WGS sequence"/>
</dbReference>
<dbReference type="AlphaFoldDB" id="A0A1X7LCP6"/>
<proteinExistence type="predicted"/>
<accession>A0A1X7LCP6</accession>
<dbReference type="EMBL" id="FXAU01000010">
    <property type="protein sequence ID" value="SMG51628.1"/>
    <property type="molecule type" value="Genomic_DNA"/>
</dbReference>
<feature type="domain" description="DUF5675" evidence="1">
    <location>
        <begin position="5"/>
        <end position="112"/>
    </location>
</feature>
<protein>
    <recommendedName>
        <fullName evidence="1">DUF5675 domain-containing protein</fullName>
    </recommendedName>
</protein>
<gene>
    <name evidence="2" type="ORF">SAMN05660862_0004</name>
</gene>
<evidence type="ECO:0000259" key="1">
    <source>
        <dbReference type="Pfam" id="PF18925"/>
    </source>
</evidence>